<accession>A0A9P6U210</accession>
<organism evidence="3 4">
    <name type="scientific">Mortierella polycephala</name>
    <dbReference type="NCBI Taxonomy" id="41804"/>
    <lineage>
        <taxon>Eukaryota</taxon>
        <taxon>Fungi</taxon>
        <taxon>Fungi incertae sedis</taxon>
        <taxon>Mucoromycota</taxon>
        <taxon>Mortierellomycotina</taxon>
        <taxon>Mortierellomycetes</taxon>
        <taxon>Mortierellales</taxon>
        <taxon>Mortierellaceae</taxon>
        <taxon>Mortierella</taxon>
    </lineage>
</organism>
<dbReference type="OrthoDB" id="2440805at2759"/>
<keyword evidence="4" id="KW-1185">Reference proteome</keyword>
<comment type="caution">
    <text evidence="3">The sequence shown here is derived from an EMBL/GenBank/DDBJ whole genome shotgun (WGS) entry which is preliminary data.</text>
</comment>
<gene>
    <name evidence="3" type="ORF">BG011_004936</name>
</gene>
<dbReference type="AlphaFoldDB" id="A0A9P6U210"/>
<feature type="region of interest" description="Disordered" evidence="1">
    <location>
        <begin position="128"/>
        <end position="147"/>
    </location>
</feature>
<sequence length="466" mass="51686">MSKDFERATLRKAAVSTLPLWVISEQEQRPFSKLNDLPEENHELDQDSPSTAQLPLSIRKASASEYTAINSKSDSSSHAGTSTQKSTHSITRSGQQQLRHPVSNGNHQQDWSIFATMSNVSTISELSRKYHRNPAEPENPLLSDMTSAPSLTEIPTALGAGASATSSLKRFPQKLDEIFRPRSPGHMVTGSNASTATITPGTNTNICTCTCSQHLPAFTKRGNRLGVSKRRNQKESMEIMRGYPTGQCVSSTGPPERTNWDEKDLELTLDHRQSMAKNTAINLDAFKMFLNSPLFSNILKSMAIMAAVSLFAISLDAIIILIKSPEQQKELLNDNAALILTLILSILTIAYSCFTIFLESRRPPEGLDTSNSKPLIVIFSEIIASIIWAQVLSVTIYIYTWTYGCTAVGRQKLDNYSKQNVDHSLTDRLCRRQGAMVGLELLLVLLLIFNFYTHLAQNFKFIRAVS</sequence>
<reference evidence="3" key="1">
    <citation type="journal article" date="2020" name="Fungal Divers.">
        <title>Resolving the Mortierellaceae phylogeny through synthesis of multi-gene phylogenetics and phylogenomics.</title>
        <authorList>
            <person name="Vandepol N."/>
            <person name="Liber J."/>
            <person name="Desiro A."/>
            <person name="Na H."/>
            <person name="Kennedy M."/>
            <person name="Barry K."/>
            <person name="Grigoriev I.V."/>
            <person name="Miller A.N."/>
            <person name="O'Donnell K."/>
            <person name="Stajich J.E."/>
            <person name="Bonito G."/>
        </authorList>
    </citation>
    <scope>NUCLEOTIDE SEQUENCE</scope>
    <source>
        <strain evidence="3">KOD948</strain>
    </source>
</reference>
<proteinExistence type="predicted"/>
<dbReference type="EMBL" id="JAAAJA010000332">
    <property type="protein sequence ID" value="KAG0255784.1"/>
    <property type="molecule type" value="Genomic_DNA"/>
</dbReference>
<evidence type="ECO:0000313" key="3">
    <source>
        <dbReference type="EMBL" id="KAG0255784.1"/>
    </source>
</evidence>
<evidence type="ECO:0000256" key="2">
    <source>
        <dbReference type="SAM" id="Phobius"/>
    </source>
</evidence>
<keyword evidence="2" id="KW-0812">Transmembrane</keyword>
<feature type="transmembrane region" description="Helical" evidence="2">
    <location>
        <begin position="434"/>
        <end position="452"/>
    </location>
</feature>
<feature type="transmembrane region" description="Helical" evidence="2">
    <location>
        <begin position="336"/>
        <end position="358"/>
    </location>
</feature>
<dbReference type="Proteomes" id="UP000726737">
    <property type="component" value="Unassembled WGS sequence"/>
</dbReference>
<name>A0A9P6U210_9FUNG</name>
<keyword evidence="2" id="KW-1133">Transmembrane helix</keyword>
<feature type="region of interest" description="Disordered" evidence="1">
    <location>
        <begin position="67"/>
        <end position="107"/>
    </location>
</feature>
<evidence type="ECO:0000256" key="1">
    <source>
        <dbReference type="SAM" id="MobiDB-lite"/>
    </source>
</evidence>
<feature type="transmembrane region" description="Helical" evidence="2">
    <location>
        <begin position="378"/>
        <end position="400"/>
    </location>
</feature>
<feature type="transmembrane region" description="Helical" evidence="2">
    <location>
        <begin position="302"/>
        <end position="324"/>
    </location>
</feature>
<keyword evidence="2" id="KW-0472">Membrane</keyword>
<evidence type="ECO:0000313" key="4">
    <source>
        <dbReference type="Proteomes" id="UP000726737"/>
    </source>
</evidence>
<protein>
    <submittedName>
        <fullName evidence="3">Uncharacterized protein</fullName>
    </submittedName>
</protein>